<organism evidence="1 2">
    <name type="scientific">Parthenolecanium corni</name>
    <dbReference type="NCBI Taxonomy" id="536013"/>
    <lineage>
        <taxon>Eukaryota</taxon>
        <taxon>Metazoa</taxon>
        <taxon>Ecdysozoa</taxon>
        <taxon>Arthropoda</taxon>
        <taxon>Hexapoda</taxon>
        <taxon>Insecta</taxon>
        <taxon>Pterygota</taxon>
        <taxon>Neoptera</taxon>
        <taxon>Paraneoptera</taxon>
        <taxon>Hemiptera</taxon>
        <taxon>Sternorrhyncha</taxon>
        <taxon>Coccoidea</taxon>
        <taxon>Coccidae</taxon>
        <taxon>Parthenolecanium</taxon>
    </lineage>
</organism>
<comment type="caution">
    <text evidence="1">The sequence shown here is derived from an EMBL/GenBank/DDBJ whole genome shotgun (WGS) entry which is preliminary data.</text>
</comment>
<name>A0AAN9TD83_9HEMI</name>
<evidence type="ECO:0000313" key="1">
    <source>
        <dbReference type="EMBL" id="KAK7579753.1"/>
    </source>
</evidence>
<keyword evidence="2" id="KW-1185">Reference proteome</keyword>
<accession>A0AAN9TD83</accession>
<dbReference type="EMBL" id="JBBCAQ010000034">
    <property type="protein sequence ID" value="KAK7579753.1"/>
    <property type="molecule type" value="Genomic_DNA"/>
</dbReference>
<protein>
    <submittedName>
        <fullName evidence="1">Uncharacterized protein</fullName>
    </submittedName>
</protein>
<gene>
    <name evidence="1" type="ORF">V9T40_000382</name>
</gene>
<sequence length="88" mass="9695">MAMAQTQCMSQTTRVNRDVPWALSMSAQSEHASHRSVASCCGCSFCSPAFLPHFLPFGCRCSSFSALISVSFDRCGKLIHFLPYLRGK</sequence>
<dbReference type="AlphaFoldDB" id="A0AAN9TD83"/>
<evidence type="ECO:0000313" key="2">
    <source>
        <dbReference type="Proteomes" id="UP001367676"/>
    </source>
</evidence>
<reference evidence="1 2" key="1">
    <citation type="submission" date="2024-03" db="EMBL/GenBank/DDBJ databases">
        <title>Adaptation during the transition from Ophiocordyceps entomopathogen to insect associate is accompanied by gene loss and intensified selection.</title>
        <authorList>
            <person name="Ward C.M."/>
            <person name="Onetto C.A."/>
            <person name="Borneman A.R."/>
        </authorList>
    </citation>
    <scope>NUCLEOTIDE SEQUENCE [LARGE SCALE GENOMIC DNA]</scope>
    <source>
        <strain evidence="1">AWRI1</strain>
        <tissue evidence="1">Single Adult Female</tissue>
    </source>
</reference>
<dbReference type="Proteomes" id="UP001367676">
    <property type="component" value="Unassembled WGS sequence"/>
</dbReference>
<proteinExistence type="predicted"/>